<feature type="region of interest" description="Disordered" evidence="1">
    <location>
        <begin position="367"/>
        <end position="386"/>
    </location>
</feature>
<protein>
    <submittedName>
        <fullName evidence="3">Pc22g05780</fullName>
    </submittedName>
</protein>
<feature type="compositionally biased region" description="Basic and acidic residues" evidence="1">
    <location>
        <begin position="54"/>
        <end position="67"/>
    </location>
</feature>
<evidence type="ECO:0000256" key="1">
    <source>
        <dbReference type="SAM" id="MobiDB-lite"/>
    </source>
</evidence>
<dbReference type="Proteomes" id="UP000059188">
    <property type="component" value="Unassembled WGS sequence"/>
</dbReference>
<dbReference type="AlphaFoldDB" id="A0A0B7F994"/>
<feature type="compositionally biased region" description="Low complexity" evidence="1">
    <location>
        <begin position="310"/>
        <end position="330"/>
    </location>
</feature>
<feature type="region of interest" description="Disordered" evidence="1">
    <location>
        <begin position="1"/>
        <end position="87"/>
    </location>
</feature>
<reference evidence="3 4" key="1">
    <citation type="submission" date="2014-11" db="EMBL/GenBank/DDBJ databases">
        <authorList>
            <person name="Wibberg Daniel"/>
        </authorList>
    </citation>
    <scope>NUCLEOTIDE SEQUENCE [LARGE SCALE GENOMIC DNA]</scope>
    <source>
        <strain evidence="3">Rhizoctonia solani AG1-IB 7/3/14</strain>
    </source>
</reference>
<feature type="domain" description="DUF6532" evidence="2">
    <location>
        <begin position="583"/>
        <end position="738"/>
    </location>
</feature>
<organism evidence="3 4">
    <name type="scientific">Thanatephorus cucumeris (strain AG1-IB / isolate 7/3/14)</name>
    <name type="common">Lettuce bottom rot fungus</name>
    <name type="synonym">Rhizoctonia solani</name>
    <dbReference type="NCBI Taxonomy" id="1108050"/>
    <lineage>
        <taxon>Eukaryota</taxon>
        <taxon>Fungi</taxon>
        <taxon>Dikarya</taxon>
        <taxon>Basidiomycota</taxon>
        <taxon>Agaricomycotina</taxon>
        <taxon>Agaricomycetes</taxon>
        <taxon>Cantharellales</taxon>
        <taxon>Ceratobasidiaceae</taxon>
        <taxon>Rhizoctonia</taxon>
        <taxon>Rhizoctonia solani AG-1</taxon>
    </lineage>
</organism>
<feature type="compositionally biased region" description="Polar residues" evidence="1">
    <location>
        <begin position="251"/>
        <end position="269"/>
    </location>
</feature>
<dbReference type="InterPro" id="IPR045341">
    <property type="entry name" value="DUF6532"/>
</dbReference>
<evidence type="ECO:0000259" key="2">
    <source>
        <dbReference type="Pfam" id="PF20149"/>
    </source>
</evidence>
<dbReference type="EMBL" id="LN679273">
    <property type="protein sequence ID" value="CEL54626.1"/>
    <property type="molecule type" value="Genomic_DNA"/>
</dbReference>
<feature type="compositionally biased region" description="Acidic residues" evidence="1">
    <location>
        <begin position="878"/>
        <end position="887"/>
    </location>
</feature>
<feature type="compositionally biased region" description="Polar residues" evidence="1">
    <location>
        <begin position="206"/>
        <end position="216"/>
    </location>
</feature>
<feature type="region of interest" description="Disordered" evidence="1">
    <location>
        <begin position="855"/>
        <end position="893"/>
    </location>
</feature>
<feature type="compositionally biased region" description="Polar residues" evidence="1">
    <location>
        <begin position="228"/>
        <end position="237"/>
    </location>
</feature>
<feature type="region of interest" description="Disordered" evidence="1">
    <location>
        <begin position="169"/>
        <end position="269"/>
    </location>
</feature>
<sequence>MPSQNTPAISTSYSLATDRERRSTQGNRPERARPAFEEIDRLKEKRAKTQSQREVGREIATRARLDDSQSPNTTWPKLQKPPVTGNREADKKALAHAYAKYYCQVVAYRTGINIYPRYQLGELSPKDAQRMAFPDGIIYNAANIPARLDLQDRLPPLLTEKLSQDKMALTTSQPSTPHAQVGSQYTGSGGAVVTGPNGENMYPGITQRSGTSQEIQSRFAKSGDKRPTTTGGSSQAALQARSAGHPLLRPTDSQTYAGNQPVYQRNSANNNGMHALQSKATKINPAKQLRKQVAGVDRPPTTLASRRSLTSDCTDTATTTAGTAPPSRTTMSSSHVRLPGCESLTAKASNAPKPGVAYSTASPITPVCKDKTPAQKSVKPGPRNIASANNQFRSVVVNAGGTGINNRHASASAKVSSAREIPNLRTFRQPRQPQVEQPPPIAAELDDEDEEMDTGFLDPESLADEEMEYEWDDGAAMDDKLPAVHTKTPAVRSEIVTDKITGRSVRRMIVDPDALPDARNSDKIAAYPPLLHEALKLLVKISKPVRIANGTYDLETSSRAVKVKTMTDIDTDAWIDVQVKLNTEIAFDHRYLNVITPQITAFRTRTFRTLEGVVSRVLGFDMEVVNGDMQGRVENVRLYKRYKNFGFIFAFPETDGEPFNSEYIFQAILATAYANKSSFGYKEQDLFSVVPGRFMGFICTLTFHIISLFNTGVYPVEPKLNQRTQTAVFQKSMEYVEQMEQQKAEDWLEINAKIIKAAKKMHTTDQAPLPEGPTRNWSPDGSLRRKARFINHFDDRSRHPTPAIEDGMLNERTDIDRTAPEIDMSELSVRARQARSPAGDYGSDGVLTEGACAYEIEGSHIPSPPPLPEDAVGSPPEELLESDDCGDGEPGLF</sequence>
<evidence type="ECO:0000313" key="4">
    <source>
        <dbReference type="Proteomes" id="UP000059188"/>
    </source>
</evidence>
<feature type="region of interest" description="Disordered" evidence="1">
    <location>
        <begin position="282"/>
        <end position="336"/>
    </location>
</feature>
<proteinExistence type="predicted"/>
<feature type="compositionally biased region" description="Polar residues" evidence="1">
    <location>
        <begin position="1"/>
        <end position="15"/>
    </location>
</feature>
<feature type="compositionally biased region" description="Polar residues" evidence="1">
    <location>
        <begin position="169"/>
        <end position="186"/>
    </location>
</feature>
<evidence type="ECO:0000313" key="3">
    <source>
        <dbReference type="EMBL" id="CEL54626.1"/>
    </source>
</evidence>
<accession>A0A0B7F994</accession>
<feature type="compositionally biased region" description="Basic and acidic residues" evidence="1">
    <location>
        <begin position="17"/>
        <end position="43"/>
    </location>
</feature>
<name>A0A0B7F994_THACB</name>
<gene>
    <name evidence="3" type="ORF">RSOLAG1IB_11716</name>
</gene>
<keyword evidence="4" id="KW-1185">Reference proteome</keyword>
<dbReference type="Pfam" id="PF20149">
    <property type="entry name" value="DUF6532"/>
    <property type="match status" value="1"/>
</dbReference>